<dbReference type="RefSeq" id="WP_046918297.1">
    <property type="nucleotide sequence ID" value="NZ_JADBGF010000001.1"/>
</dbReference>
<reference evidence="3 4" key="1">
    <citation type="submission" date="2020-10" db="EMBL/GenBank/DDBJ databases">
        <title>Sequencing the genomes of 1000 actinobacteria strains.</title>
        <authorList>
            <person name="Klenk H.-P."/>
        </authorList>
    </citation>
    <scope>NUCLEOTIDE SEQUENCE [LARGE SCALE GENOMIC DNA]</scope>
    <source>
        <strain evidence="3 4">DSM 41803</strain>
    </source>
</reference>
<dbReference type="AlphaFoldDB" id="A0A8I0TSR1"/>
<name>A0A8I0TSR1_9ACTN</name>
<feature type="domain" description="HTH cro/C1-type" evidence="2">
    <location>
        <begin position="34"/>
        <end position="96"/>
    </location>
</feature>
<dbReference type="CDD" id="cd00093">
    <property type="entry name" value="HTH_XRE"/>
    <property type="match status" value="1"/>
</dbReference>
<feature type="compositionally biased region" description="Basic and acidic residues" evidence="1">
    <location>
        <begin position="1"/>
        <end position="13"/>
    </location>
</feature>
<gene>
    <name evidence="3" type="ORF">H4687_006479</name>
</gene>
<evidence type="ECO:0000259" key="2">
    <source>
        <dbReference type="SMART" id="SM00530"/>
    </source>
</evidence>
<evidence type="ECO:0000313" key="4">
    <source>
        <dbReference type="Proteomes" id="UP000629287"/>
    </source>
</evidence>
<dbReference type="EMBL" id="JADBGF010000001">
    <property type="protein sequence ID" value="MBE1600350.1"/>
    <property type="molecule type" value="Genomic_DNA"/>
</dbReference>
<dbReference type="InterPro" id="IPR001387">
    <property type="entry name" value="Cro/C1-type_HTH"/>
</dbReference>
<dbReference type="OrthoDB" id="4868991at2"/>
<organism evidence="3 4">
    <name type="scientific">Streptomyces stelliscabiei</name>
    <dbReference type="NCBI Taxonomy" id="146820"/>
    <lineage>
        <taxon>Bacteria</taxon>
        <taxon>Bacillati</taxon>
        <taxon>Actinomycetota</taxon>
        <taxon>Actinomycetes</taxon>
        <taxon>Kitasatosporales</taxon>
        <taxon>Streptomycetaceae</taxon>
        <taxon>Streptomyces</taxon>
    </lineage>
</organism>
<proteinExistence type="predicted"/>
<evidence type="ECO:0000313" key="3">
    <source>
        <dbReference type="EMBL" id="MBE1600350.1"/>
    </source>
</evidence>
<comment type="caution">
    <text evidence="3">The sequence shown here is derived from an EMBL/GenBank/DDBJ whole genome shotgun (WGS) entry which is preliminary data.</text>
</comment>
<feature type="region of interest" description="Disordered" evidence="1">
    <location>
        <begin position="1"/>
        <end position="32"/>
    </location>
</feature>
<dbReference type="Proteomes" id="UP000629287">
    <property type="component" value="Unassembled WGS sequence"/>
</dbReference>
<evidence type="ECO:0000256" key="1">
    <source>
        <dbReference type="SAM" id="MobiDB-lite"/>
    </source>
</evidence>
<dbReference type="GeneID" id="86830999"/>
<feature type="domain" description="HTH cro/C1-type" evidence="2">
    <location>
        <begin position="102"/>
        <end position="158"/>
    </location>
</feature>
<sequence length="257" mass="28367">MHRRSAHEPERQLHQPPPEFRTADTPTPPFNAPAARRLRIALGMGPEQVAYGMRSSYGLPHVTPDLVAAWERGGIAPTGPELTALAGVLWCSTSELIGTPRTVREHRTARGVAAEDVARAVGLELSAYLGMEEGEEWRGTDRQSAALGVALDLTIPELVVATGREERLRELLHSAVTTRWQACVRPALKLLSLDRHLDRRLLEDVLREMHTDYQNLMTATLTWANGTAATDSGDAGRDYLDHVVGHFWALVRRTAAH</sequence>
<accession>A0A8I0TSR1</accession>
<keyword evidence="4" id="KW-1185">Reference proteome</keyword>
<dbReference type="SMART" id="SM00530">
    <property type="entry name" value="HTH_XRE"/>
    <property type="match status" value="2"/>
</dbReference>
<protein>
    <submittedName>
        <fullName evidence="3">Transcriptional regulator with XRE-family HTH domain</fullName>
    </submittedName>
</protein>